<gene>
    <name evidence="1" type="ORF">SAMN04515677_104409</name>
</gene>
<dbReference type="STRING" id="1121325.SAMN04515677_104409"/>
<evidence type="ECO:0000313" key="1">
    <source>
        <dbReference type="EMBL" id="SDL99370.1"/>
    </source>
</evidence>
<dbReference type="RefSeq" id="WP_092725841.1">
    <property type="nucleotide sequence ID" value="NZ_FNGW01000004.1"/>
</dbReference>
<dbReference type="EMBL" id="FNGW01000004">
    <property type="protein sequence ID" value="SDL99370.1"/>
    <property type="molecule type" value="Genomic_DNA"/>
</dbReference>
<dbReference type="Proteomes" id="UP000199068">
    <property type="component" value="Unassembled WGS sequence"/>
</dbReference>
<accession>A0A1G9PKQ0</accession>
<name>A0A1G9PKQ0_9FIRM</name>
<evidence type="ECO:0000313" key="2">
    <source>
        <dbReference type="Proteomes" id="UP000199068"/>
    </source>
</evidence>
<organism evidence="1 2">
    <name type="scientific">Romboutsia lituseburensis DSM 797</name>
    <dbReference type="NCBI Taxonomy" id="1121325"/>
    <lineage>
        <taxon>Bacteria</taxon>
        <taxon>Bacillati</taxon>
        <taxon>Bacillota</taxon>
        <taxon>Clostridia</taxon>
        <taxon>Peptostreptococcales</taxon>
        <taxon>Peptostreptococcaceae</taxon>
        <taxon>Romboutsia</taxon>
    </lineage>
</organism>
<reference evidence="1 2" key="1">
    <citation type="submission" date="2016-10" db="EMBL/GenBank/DDBJ databases">
        <authorList>
            <person name="de Groot N.N."/>
        </authorList>
    </citation>
    <scope>NUCLEOTIDE SEQUENCE [LARGE SCALE GENOMIC DNA]</scope>
    <source>
        <strain evidence="1 2">DSM 797</strain>
    </source>
</reference>
<proteinExistence type="predicted"/>
<keyword evidence="2" id="KW-1185">Reference proteome</keyword>
<protein>
    <submittedName>
        <fullName evidence="1">Uncharacterized protein</fullName>
    </submittedName>
</protein>
<dbReference type="AlphaFoldDB" id="A0A1G9PKQ0"/>
<sequence length="298" mass="36075">MKIKCTSTNGYTFTPRSIRKYGTDMKTDHQQITLDKIYNVYGISLYEEGLDYLIYDDYDMASWYCAELFEVVDHKMPNTWHHRYFGISDEISLSAIWGYHELVFSVEHYNGLLEQEREDVYLFYKRKKEIDLISIYNIENYENEIRKKLANYTKNLISELRDICSYKLYPEVGLLKFCASIQSWDLNLMVYSMNSEVDKVFNEYDKDSLFYESKEIFKELEYYQIEESQEDLFFNFYEKNYEILEALEKKIILEWFLSCWEQSGGLSLKFPVYFLFNDDIKYYNIQNSKWIKNNCKCN</sequence>